<protein>
    <submittedName>
        <fullName evidence="9">UDP-GlcNAc:undecaprenyl-phosphate GlcNAc-1-phosphate transferase</fullName>
    </submittedName>
</protein>
<feature type="transmembrane region" description="Helical" evidence="8">
    <location>
        <begin position="48"/>
        <end position="66"/>
    </location>
</feature>
<evidence type="ECO:0000256" key="6">
    <source>
        <dbReference type="ARBA" id="ARBA00023136"/>
    </source>
</evidence>
<dbReference type="OrthoDB" id="9783652at2"/>
<comment type="subcellular location">
    <subcellularLocation>
        <location evidence="1">Cell membrane</location>
        <topology evidence="1">Multi-pass membrane protein</topology>
    </subcellularLocation>
</comment>
<dbReference type="GO" id="GO:0071555">
    <property type="term" value="P:cell wall organization"/>
    <property type="evidence" value="ECO:0007669"/>
    <property type="project" value="TreeGrafter"/>
</dbReference>
<dbReference type="CDD" id="cd06853">
    <property type="entry name" value="GT_WecA_like"/>
    <property type="match status" value="1"/>
</dbReference>
<dbReference type="PANTHER" id="PTHR22926:SF3">
    <property type="entry name" value="UNDECAPRENYL-PHOSPHATE ALPHA-N-ACETYLGLUCOSAMINYL 1-PHOSPHATE TRANSFERASE"/>
    <property type="match status" value="1"/>
</dbReference>
<feature type="binding site" evidence="7">
    <location>
        <position position="154"/>
    </location>
    <ligand>
        <name>Mg(2+)</name>
        <dbReference type="ChEBI" id="CHEBI:18420"/>
    </ligand>
</feature>
<evidence type="ECO:0000313" key="10">
    <source>
        <dbReference type="Proteomes" id="UP000193435"/>
    </source>
</evidence>
<keyword evidence="4 8" id="KW-0812">Transmembrane</keyword>
<proteinExistence type="predicted"/>
<feature type="transmembrane region" description="Helical" evidence="8">
    <location>
        <begin position="317"/>
        <end position="340"/>
    </location>
</feature>
<organism evidence="9 10">
    <name type="scientific">Carnobacterium iners</name>
    <dbReference type="NCBI Taxonomy" id="1073423"/>
    <lineage>
        <taxon>Bacteria</taxon>
        <taxon>Bacillati</taxon>
        <taxon>Bacillota</taxon>
        <taxon>Bacilli</taxon>
        <taxon>Lactobacillales</taxon>
        <taxon>Carnobacteriaceae</taxon>
        <taxon>Carnobacterium</taxon>
    </lineage>
</organism>
<keyword evidence="7" id="KW-0460">Magnesium</keyword>
<feature type="transmembrane region" description="Helical" evidence="8">
    <location>
        <begin position="127"/>
        <end position="149"/>
    </location>
</feature>
<feature type="transmembrane region" description="Helical" evidence="8">
    <location>
        <begin position="161"/>
        <end position="181"/>
    </location>
</feature>
<keyword evidence="2" id="KW-1003">Cell membrane</keyword>
<feature type="transmembrane region" description="Helical" evidence="8">
    <location>
        <begin position="187"/>
        <end position="206"/>
    </location>
</feature>
<dbReference type="GO" id="GO:0009103">
    <property type="term" value="P:lipopolysaccharide biosynthetic process"/>
    <property type="evidence" value="ECO:0007669"/>
    <property type="project" value="TreeGrafter"/>
</dbReference>
<dbReference type="PANTHER" id="PTHR22926">
    <property type="entry name" value="PHOSPHO-N-ACETYLMURAMOYL-PENTAPEPTIDE-TRANSFERASE"/>
    <property type="match status" value="1"/>
</dbReference>
<keyword evidence="6 8" id="KW-0472">Membrane</keyword>
<dbReference type="GO" id="GO:0005886">
    <property type="term" value="C:plasma membrane"/>
    <property type="evidence" value="ECO:0007669"/>
    <property type="project" value="UniProtKB-SubCell"/>
</dbReference>
<feature type="transmembrane region" description="Helical" evidence="8">
    <location>
        <begin position="238"/>
        <end position="262"/>
    </location>
</feature>
<evidence type="ECO:0000256" key="2">
    <source>
        <dbReference type="ARBA" id="ARBA00022475"/>
    </source>
</evidence>
<feature type="transmembrane region" description="Helical" evidence="8">
    <location>
        <begin position="103"/>
        <end position="121"/>
    </location>
</feature>
<reference evidence="9 10" key="1">
    <citation type="submission" date="2017-04" db="EMBL/GenBank/DDBJ databases">
        <authorList>
            <person name="Afonso C.L."/>
            <person name="Miller P.J."/>
            <person name="Scott M.A."/>
            <person name="Spackman E."/>
            <person name="Goraichik I."/>
            <person name="Dimitrov K.M."/>
            <person name="Suarez D.L."/>
            <person name="Swayne D.E."/>
        </authorList>
    </citation>
    <scope>NUCLEOTIDE SEQUENCE [LARGE SCALE GENOMIC DNA]</scope>
    <source>
        <strain evidence="9 10">LMG26642</strain>
    </source>
</reference>
<name>A0A1X7MPZ8_9LACT</name>
<dbReference type="GO" id="GO:0016780">
    <property type="term" value="F:phosphotransferase activity, for other substituted phosphate groups"/>
    <property type="evidence" value="ECO:0007669"/>
    <property type="project" value="InterPro"/>
</dbReference>
<keyword evidence="3 9" id="KW-0808">Transferase</keyword>
<dbReference type="InterPro" id="IPR018480">
    <property type="entry name" value="PNAcMuramoyl-5peptid_Trfase_CS"/>
</dbReference>
<dbReference type="InterPro" id="IPR000715">
    <property type="entry name" value="Glycosyl_transferase_4"/>
</dbReference>
<evidence type="ECO:0000256" key="1">
    <source>
        <dbReference type="ARBA" id="ARBA00004651"/>
    </source>
</evidence>
<keyword evidence="10" id="KW-1185">Reference proteome</keyword>
<sequence length="362" mass="39908">MYDMFIVILTCIATAIFSLILTPLVRKFALKIRAVDEPGERRVNLKEVPTLGGLAIYISFFFSLFFLLPIPFWQVMPIFLGATVVLLTGVIDDLIELTPKMKMVGITLAALIIYFVADIRLDSITLPFIGIWTIGVFSLPVTVIWILAITNAVNLIDGLDGLATGVSMIALTTMGIIGYFFLTVENAVVSIMIFVLVAALAGFLPYNFFPARIFLGDTGALFLGFMIAVMSLQGLKNATLITLIIPVVILGIPITDTVYAMIRRYLNKKPISSADKMHLHHQMMALGLTHRQTVLAIYCLAAIFSVIALMYPVSTLWGSVFLTIGSLFGLELFVESIGLVGKDSKPFLNRIRKFAKNLNKKE</sequence>
<feature type="transmembrane region" description="Helical" evidence="8">
    <location>
        <begin position="293"/>
        <end position="311"/>
    </location>
</feature>
<evidence type="ECO:0000256" key="5">
    <source>
        <dbReference type="ARBA" id="ARBA00022989"/>
    </source>
</evidence>
<dbReference type="PROSITE" id="PS01348">
    <property type="entry name" value="MRAY_2"/>
    <property type="match status" value="1"/>
</dbReference>
<evidence type="ECO:0000256" key="3">
    <source>
        <dbReference type="ARBA" id="ARBA00022679"/>
    </source>
</evidence>
<dbReference type="GO" id="GO:0044038">
    <property type="term" value="P:cell wall macromolecule biosynthetic process"/>
    <property type="evidence" value="ECO:0007669"/>
    <property type="project" value="TreeGrafter"/>
</dbReference>
<dbReference type="EMBL" id="FXBJ01000002">
    <property type="protein sequence ID" value="SMH26909.1"/>
    <property type="molecule type" value="Genomic_DNA"/>
</dbReference>
<dbReference type="Pfam" id="PF00953">
    <property type="entry name" value="Glycos_transf_4"/>
    <property type="match status" value="1"/>
</dbReference>
<dbReference type="STRING" id="1073423.SAMN04488700_0319"/>
<evidence type="ECO:0000256" key="4">
    <source>
        <dbReference type="ARBA" id="ARBA00022692"/>
    </source>
</evidence>
<keyword evidence="5 8" id="KW-1133">Transmembrane helix</keyword>
<accession>A0A1X7MPZ8</accession>
<gene>
    <name evidence="9" type="ORF">SAMN04488700_0319</name>
</gene>
<feature type="transmembrane region" description="Helical" evidence="8">
    <location>
        <begin position="72"/>
        <end position="91"/>
    </location>
</feature>
<feature type="transmembrane region" description="Helical" evidence="8">
    <location>
        <begin position="6"/>
        <end position="25"/>
    </location>
</feature>
<evidence type="ECO:0000256" key="7">
    <source>
        <dbReference type="PIRSR" id="PIRSR600715-1"/>
    </source>
</evidence>
<dbReference type="AlphaFoldDB" id="A0A1X7MPZ8"/>
<evidence type="ECO:0000313" key="9">
    <source>
        <dbReference type="EMBL" id="SMH26909.1"/>
    </source>
</evidence>
<keyword evidence="7" id="KW-0479">Metal-binding</keyword>
<comment type="cofactor">
    <cofactor evidence="7">
        <name>Mg(2+)</name>
        <dbReference type="ChEBI" id="CHEBI:18420"/>
    </cofactor>
</comment>
<dbReference type="Proteomes" id="UP000193435">
    <property type="component" value="Unassembled WGS sequence"/>
</dbReference>
<feature type="binding site" evidence="7">
    <location>
        <position position="217"/>
    </location>
    <ligand>
        <name>Mg(2+)</name>
        <dbReference type="ChEBI" id="CHEBI:18420"/>
    </ligand>
</feature>
<dbReference type="GO" id="GO:0046872">
    <property type="term" value="F:metal ion binding"/>
    <property type="evidence" value="ECO:0007669"/>
    <property type="project" value="UniProtKB-KW"/>
</dbReference>
<feature type="transmembrane region" description="Helical" evidence="8">
    <location>
        <begin position="213"/>
        <end position="232"/>
    </location>
</feature>
<evidence type="ECO:0000256" key="8">
    <source>
        <dbReference type="SAM" id="Phobius"/>
    </source>
</evidence>